<dbReference type="GO" id="GO:0005789">
    <property type="term" value="C:endoplasmic reticulum membrane"/>
    <property type="evidence" value="ECO:0007669"/>
    <property type="project" value="UniProtKB-SubCell"/>
</dbReference>
<keyword evidence="19" id="KW-1185">Reference proteome</keyword>
<dbReference type="InParanoid" id="A0A1B7N680"/>
<organism evidence="18 19">
    <name type="scientific">Rhizopogon vinicolor AM-OR11-026</name>
    <dbReference type="NCBI Taxonomy" id="1314800"/>
    <lineage>
        <taxon>Eukaryota</taxon>
        <taxon>Fungi</taxon>
        <taxon>Dikarya</taxon>
        <taxon>Basidiomycota</taxon>
        <taxon>Agaricomycotina</taxon>
        <taxon>Agaricomycetes</taxon>
        <taxon>Agaricomycetidae</taxon>
        <taxon>Boletales</taxon>
        <taxon>Suillineae</taxon>
        <taxon>Rhizopogonaceae</taxon>
        <taxon>Rhizopogon</taxon>
    </lineage>
</organism>
<feature type="transmembrane region" description="Helical" evidence="16">
    <location>
        <begin position="300"/>
        <end position="319"/>
    </location>
</feature>
<keyword evidence="14" id="KW-0325">Glycoprotein</keyword>
<keyword evidence="10" id="KW-0333">Golgi apparatus</keyword>
<keyword evidence="12" id="KW-0446">Lipid-binding</keyword>
<evidence type="ECO:0000313" key="19">
    <source>
        <dbReference type="Proteomes" id="UP000092154"/>
    </source>
</evidence>
<evidence type="ECO:0000259" key="17">
    <source>
        <dbReference type="PROSITE" id="PS50156"/>
    </source>
</evidence>
<comment type="similarity">
    <text evidence="3">Belongs to the WD repeat SCAP family.</text>
</comment>
<dbReference type="OrthoDB" id="6510177at2759"/>
<feature type="transmembrane region" description="Helical" evidence="16">
    <location>
        <begin position="438"/>
        <end position="460"/>
    </location>
</feature>
<protein>
    <recommendedName>
        <fullName evidence="4">Sterol regulatory element-binding protein cleavage-activating protein</fullName>
    </recommendedName>
</protein>
<evidence type="ECO:0000256" key="9">
    <source>
        <dbReference type="ARBA" id="ARBA00022989"/>
    </source>
</evidence>
<evidence type="ECO:0000256" key="4">
    <source>
        <dbReference type="ARBA" id="ARBA00019541"/>
    </source>
</evidence>
<evidence type="ECO:0000256" key="6">
    <source>
        <dbReference type="ARBA" id="ARBA00022692"/>
    </source>
</evidence>
<dbReference type="EMBL" id="KV448215">
    <property type="protein sequence ID" value="OAX40359.1"/>
    <property type="molecule type" value="Genomic_DNA"/>
</dbReference>
<dbReference type="SUPFAM" id="SSF82866">
    <property type="entry name" value="Multidrug efflux transporter AcrB transmembrane domain"/>
    <property type="match status" value="1"/>
</dbReference>
<keyword evidence="9 16" id="KW-1133">Transmembrane helix</keyword>
<keyword evidence="8" id="KW-0256">Endoplasmic reticulum</keyword>
<feature type="transmembrane region" description="Helical" evidence="16">
    <location>
        <begin position="363"/>
        <end position="383"/>
    </location>
</feature>
<keyword evidence="5" id="KW-0853">WD repeat</keyword>
<feature type="domain" description="SSD" evidence="17">
    <location>
        <begin position="302"/>
        <end position="460"/>
    </location>
</feature>
<dbReference type="PROSITE" id="PS50156">
    <property type="entry name" value="SSD"/>
    <property type="match status" value="1"/>
</dbReference>
<keyword evidence="15" id="KW-0753">Steroid metabolism</keyword>
<gene>
    <name evidence="18" type="ORF">K503DRAFT_687753</name>
</gene>
<dbReference type="Pfam" id="PF12349">
    <property type="entry name" value="Sterol-sensing"/>
    <property type="match status" value="1"/>
</dbReference>
<evidence type="ECO:0000256" key="2">
    <source>
        <dbReference type="ARBA" id="ARBA00004653"/>
    </source>
</evidence>
<feature type="transmembrane region" description="Helical" evidence="16">
    <location>
        <begin position="615"/>
        <end position="642"/>
    </location>
</feature>
<evidence type="ECO:0000256" key="7">
    <source>
        <dbReference type="ARBA" id="ARBA00022737"/>
    </source>
</evidence>
<dbReference type="Gene3D" id="2.130.10.10">
    <property type="entry name" value="YVTN repeat-like/Quinoprotein amine dehydrogenase"/>
    <property type="match status" value="1"/>
</dbReference>
<evidence type="ECO:0000256" key="14">
    <source>
        <dbReference type="ARBA" id="ARBA00023180"/>
    </source>
</evidence>
<name>A0A1B7N680_9AGAM</name>
<dbReference type="PANTHER" id="PTHR46378:SF1">
    <property type="entry name" value="STEROL REGULATORY ELEMENT-BINDING PROTEIN CLEAVAGE-ACTIVATING PROTEIN"/>
    <property type="match status" value="1"/>
</dbReference>
<dbReference type="GO" id="GO:0008202">
    <property type="term" value="P:steroid metabolic process"/>
    <property type="evidence" value="ECO:0007669"/>
    <property type="project" value="UniProtKB-KW"/>
</dbReference>
<dbReference type="InterPro" id="IPR015943">
    <property type="entry name" value="WD40/YVTN_repeat-like_dom_sf"/>
</dbReference>
<dbReference type="InterPro" id="IPR036322">
    <property type="entry name" value="WD40_repeat_dom_sf"/>
</dbReference>
<dbReference type="InterPro" id="IPR030225">
    <property type="entry name" value="SCAP"/>
</dbReference>
<keyword evidence="11" id="KW-0443">Lipid metabolism</keyword>
<feature type="transmembrane region" description="Helical" evidence="16">
    <location>
        <begin position="331"/>
        <end position="357"/>
    </location>
</feature>
<evidence type="ECO:0000256" key="13">
    <source>
        <dbReference type="ARBA" id="ARBA00023136"/>
    </source>
</evidence>
<evidence type="ECO:0000256" key="16">
    <source>
        <dbReference type="SAM" id="Phobius"/>
    </source>
</evidence>
<dbReference type="PANTHER" id="PTHR46378">
    <property type="entry name" value="STEROL REGULATORY ELEMENT-BINDING PROTEIN CLEAVAGE-ACTIVATING PROTEIN"/>
    <property type="match status" value="1"/>
</dbReference>
<evidence type="ECO:0000313" key="18">
    <source>
        <dbReference type="EMBL" id="OAX40359.1"/>
    </source>
</evidence>
<dbReference type="GO" id="GO:0000139">
    <property type="term" value="C:Golgi membrane"/>
    <property type="evidence" value="ECO:0007669"/>
    <property type="project" value="UniProtKB-SubCell"/>
</dbReference>
<evidence type="ECO:0000256" key="12">
    <source>
        <dbReference type="ARBA" id="ARBA00023121"/>
    </source>
</evidence>
<evidence type="ECO:0000256" key="8">
    <source>
        <dbReference type="ARBA" id="ARBA00022824"/>
    </source>
</evidence>
<evidence type="ECO:0000256" key="3">
    <source>
        <dbReference type="ARBA" id="ARBA00007410"/>
    </source>
</evidence>
<keyword evidence="13 16" id="KW-0472">Membrane</keyword>
<sequence>MTYQKTTSTFFSFEPSLMQRIRTLADLALRRFGIHCATHQVRLILISTIVITSLSYPALAIYWSSPSYSPLVSTTNALDSFIPTHAAYDTYTQWDLHQLWDRYDNLQVRDDFLTRARCGSDRTLRVERILINTADRAGPLSLQTLLYTLHLEQRLLQGLLNHGISCDDASSRDCLVISPLSFWENNEDRLRSDQNISLTLTHSEGVTAAGVHVTPQMVLAGRHSTDRNLVTLDSPTFLALTYVFHENDCLSSAGHDSWLQIIQNSTLENPESAQVFAETMAPTLIALEYRHSLSKTKGTLSISTFLYLAYGAFFAYVSLSMKHMKGVHTRIGLTFTALFEIAASTITSLSVCALLRFKVTMVPWSLLPIVIIFVGAENMFNLVDAVTRTSITLPVKERIAEGLSRAGTSNTLKVVSYNCILGAIAFFSAGAVRQFCTFAVVVLVAHWFLAHTFFLAVLSIDIQRLELNQLLRQDPSIAPTTSTSTRDASLEKNASKWQRITLNAKESLKGRALTNISLLLLLAITGTLYVMTKPAAREIEAGFTHPFTAQQRIQAAHRHPDSQDPAWRIWKTLNPDEEPLVHLRLEVPTVVTFLPNTRAEQGYEHPSGSARSFSLVFWLFKFIVLPISGTTAAVYGLLLYLLKDAELLEAQRNRAEADIPSPKVEKPLDGQASFKTLPRAFPTDVELLASSKDCEVIAAVGLQNELSIWHFNDPSPVLIDTSDVLLSTASTSFSQERIAAVALDDAGEYCAVGTTCGTIGVWFMEGRSARPYATLVPHSISGGIRELHFAPPLQSVLKQKNGPHSRPCTPPPGPPEPEPLLVVYENGTIAQWIIDNHASSSIFPMSSEPILQSRLLRVRSDDRILAAFVLADGALEVLGVCEARSAVPIHCALQPGNSADRVSRVDACKVRLDGRDHIIIGVASEAGVISLWDAGSSECISILEDNHGPIDQLRISNSCVVNCQFCGEPPLDSFMVSVSIGNTVIFYKVYITSQERRCTCPRNNPQESTILSLATGRRSRSNSIASTIGPSVPSTRRLSSASIVSAPDASAFPVSGHGILSRRVSEKGLRRLSESYVLPNLTDEDDDGHSIYIDPPISRPSTWSNVAVIRAGDAGCERGGWDAAGDKIVGVRRIMRAHTKGSLQLPHSSTSRGLTAAVLDRWEIWLFDTGIPAKKRSAALSSLTDEPPVSLRRSFLLPSMYLSRPPSPTAVPEEYPRLPFTRVSPFLAIRGAAVAGFGNTVGLFLVS</sequence>
<dbReference type="STRING" id="1314800.A0A1B7N680"/>
<dbReference type="GO" id="GO:0032933">
    <property type="term" value="P:SREBP signaling pathway"/>
    <property type="evidence" value="ECO:0007669"/>
    <property type="project" value="InterPro"/>
</dbReference>
<keyword evidence="6 16" id="KW-0812">Transmembrane</keyword>
<evidence type="ECO:0000256" key="1">
    <source>
        <dbReference type="ARBA" id="ARBA00004477"/>
    </source>
</evidence>
<keyword evidence="7" id="KW-0677">Repeat</keyword>
<dbReference type="AlphaFoldDB" id="A0A1B7N680"/>
<dbReference type="GO" id="GO:0032934">
    <property type="term" value="F:sterol binding"/>
    <property type="evidence" value="ECO:0007669"/>
    <property type="project" value="InterPro"/>
</dbReference>
<dbReference type="GO" id="GO:0032936">
    <property type="term" value="C:SREBP-SCAP complex"/>
    <property type="evidence" value="ECO:0007669"/>
    <property type="project" value="TreeGrafter"/>
</dbReference>
<accession>A0A1B7N680</accession>
<evidence type="ECO:0000256" key="10">
    <source>
        <dbReference type="ARBA" id="ARBA00023034"/>
    </source>
</evidence>
<evidence type="ECO:0000256" key="5">
    <source>
        <dbReference type="ARBA" id="ARBA00022574"/>
    </source>
</evidence>
<dbReference type="GO" id="GO:0045540">
    <property type="term" value="P:regulation of cholesterol biosynthetic process"/>
    <property type="evidence" value="ECO:0007669"/>
    <property type="project" value="TreeGrafter"/>
</dbReference>
<comment type="subcellular location">
    <subcellularLocation>
        <location evidence="1">Endoplasmic reticulum membrane</location>
        <topology evidence="1">Multi-pass membrane protein</topology>
    </subcellularLocation>
    <subcellularLocation>
        <location evidence="2">Golgi apparatus membrane</location>
        <topology evidence="2">Multi-pass membrane protein</topology>
    </subcellularLocation>
</comment>
<feature type="transmembrane region" description="Helical" evidence="16">
    <location>
        <begin position="41"/>
        <end position="63"/>
    </location>
</feature>
<dbReference type="InterPro" id="IPR053958">
    <property type="entry name" value="HMGCR/SNAP/NPC1-like_SSD"/>
</dbReference>
<proteinExistence type="inferred from homology"/>
<dbReference type="Proteomes" id="UP000092154">
    <property type="component" value="Unassembled WGS sequence"/>
</dbReference>
<feature type="transmembrane region" description="Helical" evidence="16">
    <location>
        <begin position="414"/>
        <end position="432"/>
    </location>
</feature>
<reference evidence="18 19" key="1">
    <citation type="submission" date="2016-06" db="EMBL/GenBank/DDBJ databases">
        <title>Comparative genomics of the ectomycorrhizal sister species Rhizopogon vinicolor and Rhizopogon vesiculosus (Basidiomycota: Boletales) reveals a divergence of the mating type B locus.</title>
        <authorList>
            <consortium name="DOE Joint Genome Institute"/>
            <person name="Mujic A.B."/>
            <person name="Kuo A."/>
            <person name="Tritt A."/>
            <person name="Lipzen A."/>
            <person name="Chen C."/>
            <person name="Johnson J."/>
            <person name="Sharma A."/>
            <person name="Barry K."/>
            <person name="Grigoriev I.V."/>
            <person name="Spatafora J.W."/>
        </authorList>
    </citation>
    <scope>NUCLEOTIDE SEQUENCE [LARGE SCALE GENOMIC DNA]</scope>
    <source>
        <strain evidence="18 19">AM-OR11-026</strain>
    </source>
</reference>
<dbReference type="SUPFAM" id="SSF50978">
    <property type="entry name" value="WD40 repeat-like"/>
    <property type="match status" value="1"/>
</dbReference>
<evidence type="ECO:0000256" key="11">
    <source>
        <dbReference type="ARBA" id="ARBA00023098"/>
    </source>
</evidence>
<dbReference type="InterPro" id="IPR000731">
    <property type="entry name" value="SSD"/>
</dbReference>
<evidence type="ECO:0000256" key="15">
    <source>
        <dbReference type="ARBA" id="ARBA00023221"/>
    </source>
</evidence>